<dbReference type="PROSITE" id="PS50850">
    <property type="entry name" value="MFS"/>
    <property type="match status" value="1"/>
</dbReference>
<feature type="transmembrane region" description="Helical" evidence="5">
    <location>
        <begin position="435"/>
        <end position="458"/>
    </location>
</feature>
<protein>
    <submittedName>
        <fullName evidence="7">Putative MFS family arabinose efflux permease</fullName>
    </submittedName>
</protein>
<feature type="transmembrane region" description="Helical" evidence="5">
    <location>
        <begin position="310"/>
        <end position="330"/>
    </location>
</feature>
<reference evidence="7 8" key="1">
    <citation type="submission" date="2018-02" db="EMBL/GenBank/DDBJ databases">
        <title>Genomic Encyclopedia of Archaeal and Bacterial Type Strains, Phase II (KMG-II): from individual species to whole genera.</title>
        <authorList>
            <person name="Goeker M."/>
        </authorList>
    </citation>
    <scope>NUCLEOTIDE SEQUENCE [LARGE SCALE GENOMIC DNA]</scope>
    <source>
        <strain evidence="7 8">YU 961-1</strain>
    </source>
</reference>
<name>A0A2S6GTQ5_9PSEU</name>
<dbReference type="CDD" id="cd17316">
    <property type="entry name" value="MFS_SV2_like"/>
    <property type="match status" value="1"/>
</dbReference>
<dbReference type="EMBL" id="PTIX01000005">
    <property type="protein sequence ID" value="PPK68576.1"/>
    <property type="molecule type" value="Genomic_DNA"/>
</dbReference>
<feature type="transmembrane region" description="Helical" evidence="5">
    <location>
        <begin position="370"/>
        <end position="391"/>
    </location>
</feature>
<dbReference type="PANTHER" id="PTHR23508:SF10">
    <property type="entry name" value="CARBOXYLIC ACID TRANSPORTER PROTEIN HOMOLOG"/>
    <property type="match status" value="1"/>
</dbReference>
<proteinExistence type="predicted"/>
<dbReference type="Pfam" id="PF00083">
    <property type="entry name" value="Sugar_tr"/>
    <property type="match status" value="1"/>
</dbReference>
<dbReference type="PANTHER" id="PTHR23508">
    <property type="entry name" value="CARBOXYLIC ACID TRANSPORTER PROTEIN HOMOLOG"/>
    <property type="match status" value="1"/>
</dbReference>
<comment type="caution">
    <text evidence="7">The sequence shown here is derived from an EMBL/GenBank/DDBJ whole genome shotgun (WGS) entry which is preliminary data.</text>
</comment>
<evidence type="ECO:0000256" key="5">
    <source>
        <dbReference type="SAM" id="Phobius"/>
    </source>
</evidence>
<dbReference type="InterPro" id="IPR005828">
    <property type="entry name" value="MFS_sugar_transport-like"/>
</dbReference>
<feature type="transmembrane region" description="Helical" evidence="5">
    <location>
        <begin position="59"/>
        <end position="84"/>
    </location>
</feature>
<keyword evidence="2 5" id="KW-0812">Transmembrane</keyword>
<dbReference type="RefSeq" id="WP_104479024.1">
    <property type="nucleotide sequence ID" value="NZ_CP154825.1"/>
</dbReference>
<dbReference type="InterPro" id="IPR020846">
    <property type="entry name" value="MFS_dom"/>
</dbReference>
<dbReference type="SUPFAM" id="SSF103473">
    <property type="entry name" value="MFS general substrate transporter"/>
    <property type="match status" value="1"/>
</dbReference>
<keyword evidence="4 5" id="KW-0472">Membrane</keyword>
<feature type="transmembrane region" description="Helical" evidence="5">
    <location>
        <begin position="154"/>
        <end position="174"/>
    </location>
</feature>
<accession>A0A2S6GTQ5</accession>
<evidence type="ECO:0000313" key="7">
    <source>
        <dbReference type="EMBL" id="PPK68576.1"/>
    </source>
</evidence>
<sequence>MTSTSTITTRVPARLDRLPWSRFHWRVLIGLGTVWILDGLEVTIIGAIAARLVEPGSGLGLTAADIGVAAACYVAGACLGALFFGQLTDRFGRKKLFLITLVVYVVATVATAFAFAPWYFYLVRFVTGAGIGGEYAAINSAIDELIPARLRGRVDLVVNGTYWAGAAAGSALALVLLDTDLFPADLGWRIAFGLGAVLGLVILLVRRHVPESPRWLFIHGRAEEAERIVAGIEAEVEDGTGAELAAADQEIEIRQRKAISLREIAATAFKRYPKRAILGLALFIGQAFIYNGITFNLGTLFGDYYKVDSGTVPVFLVVYAIGNMLGPLLLGRLFDTVGRKPMIAGSYLGSALLTVPLIWVFLAAPDNARLALTAVVLTFFLASAGASAAYLTVSEIFPMETRALAIAFFYAVGTAVGGIAGPLLFGTLIDSGDRVLVAVGFGIGAVAMALGGVAELFLGVRAERASLEDIARPLTAADENG</sequence>
<evidence type="ECO:0000313" key="8">
    <source>
        <dbReference type="Proteomes" id="UP000239203"/>
    </source>
</evidence>
<dbReference type="GO" id="GO:0046943">
    <property type="term" value="F:carboxylic acid transmembrane transporter activity"/>
    <property type="evidence" value="ECO:0007669"/>
    <property type="project" value="TreeGrafter"/>
</dbReference>
<evidence type="ECO:0000256" key="1">
    <source>
        <dbReference type="ARBA" id="ARBA00004651"/>
    </source>
</evidence>
<dbReference type="Gene3D" id="1.20.1250.20">
    <property type="entry name" value="MFS general substrate transporter like domains"/>
    <property type="match status" value="1"/>
</dbReference>
<gene>
    <name evidence="7" type="ORF">CLV40_105305</name>
</gene>
<dbReference type="AlphaFoldDB" id="A0A2S6GTQ5"/>
<keyword evidence="8" id="KW-1185">Reference proteome</keyword>
<evidence type="ECO:0000256" key="4">
    <source>
        <dbReference type="ARBA" id="ARBA00023136"/>
    </source>
</evidence>
<feature type="transmembrane region" description="Helical" evidence="5">
    <location>
        <begin position="96"/>
        <end position="115"/>
    </location>
</feature>
<organism evidence="7 8">
    <name type="scientific">Actinokineospora auranticolor</name>
    <dbReference type="NCBI Taxonomy" id="155976"/>
    <lineage>
        <taxon>Bacteria</taxon>
        <taxon>Bacillati</taxon>
        <taxon>Actinomycetota</taxon>
        <taxon>Actinomycetes</taxon>
        <taxon>Pseudonocardiales</taxon>
        <taxon>Pseudonocardiaceae</taxon>
        <taxon>Actinokineospora</taxon>
    </lineage>
</organism>
<evidence type="ECO:0000256" key="3">
    <source>
        <dbReference type="ARBA" id="ARBA00022989"/>
    </source>
</evidence>
<feature type="transmembrane region" description="Helical" evidence="5">
    <location>
        <begin position="186"/>
        <end position="205"/>
    </location>
</feature>
<feature type="domain" description="Major facilitator superfamily (MFS) profile" evidence="6">
    <location>
        <begin position="27"/>
        <end position="463"/>
    </location>
</feature>
<keyword evidence="3 5" id="KW-1133">Transmembrane helix</keyword>
<dbReference type="Proteomes" id="UP000239203">
    <property type="component" value="Unassembled WGS sequence"/>
</dbReference>
<feature type="transmembrane region" description="Helical" evidence="5">
    <location>
        <begin position="342"/>
        <end position="364"/>
    </location>
</feature>
<feature type="transmembrane region" description="Helical" evidence="5">
    <location>
        <begin position="277"/>
        <end position="298"/>
    </location>
</feature>
<dbReference type="OrthoDB" id="9787026at2"/>
<evidence type="ECO:0000259" key="6">
    <source>
        <dbReference type="PROSITE" id="PS50850"/>
    </source>
</evidence>
<comment type="subcellular location">
    <subcellularLocation>
        <location evidence="1">Cell membrane</location>
        <topology evidence="1">Multi-pass membrane protein</topology>
    </subcellularLocation>
</comment>
<dbReference type="GO" id="GO:0005886">
    <property type="term" value="C:plasma membrane"/>
    <property type="evidence" value="ECO:0007669"/>
    <property type="project" value="UniProtKB-SubCell"/>
</dbReference>
<evidence type="ECO:0000256" key="2">
    <source>
        <dbReference type="ARBA" id="ARBA00022692"/>
    </source>
</evidence>
<feature type="transmembrane region" description="Helical" evidence="5">
    <location>
        <begin position="27"/>
        <end position="53"/>
    </location>
</feature>
<feature type="transmembrane region" description="Helical" evidence="5">
    <location>
        <begin position="121"/>
        <end position="142"/>
    </location>
</feature>
<feature type="transmembrane region" description="Helical" evidence="5">
    <location>
        <begin position="403"/>
        <end position="429"/>
    </location>
</feature>
<dbReference type="InterPro" id="IPR036259">
    <property type="entry name" value="MFS_trans_sf"/>
</dbReference>